<dbReference type="KEGG" id="wch:wcw_1047"/>
<dbReference type="GO" id="GO:0006402">
    <property type="term" value="P:mRNA catabolic process"/>
    <property type="evidence" value="ECO:0007669"/>
    <property type="project" value="TreeGrafter"/>
</dbReference>
<comment type="similarity">
    <text evidence="8">Belongs to the RNR ribonuclease family. RNase R subfamily.</text>
</comment>
<evidence type="ECO:0000256" key="3">
    <source>
        <dbReference type="ARBA" id="ARBA00022490"/>
    </source>
</evidence>
<dbReference type="HAMAP" id="MF_01895">
    <property type="entry name" value="RNase_R"/>
    <property type="match status" value="1"/>
</dbReference>
<evidence type="ECO:0000313" key="11">
    <source>
        <dbReference type="EMBL" id="ADI38406.1"/>
    </source>
</evidence>
<dbReference type="GO" id="GO:0005829">
    <property type="term" value="C:cytosol"/>
    <property type="evidence" value="ECO:0007669"/>
    <property type="project" value="TreeGrafter"/>
</dbReference>
<evidence type="ECO:0000259" key="9">
    <source>
        <dbReference type="SMART" id="SM00357"/>
    </source>
</evidence>
<keyword evidence="3 8" id="KW-0963">Cytoplasm</keyword>
<keyword evidence="5 8" id="KW-0378">Hydrolase</keyword>
<evidence type="ECO:0000256" key="6">
    <source>
        <dbReference type="ARBA" id="ARBA00022839"/>
    </source>
</evidence>
<dbReference type="GO" id="GO:0008859">
    <property type="term" value="F:exoribonuclease II activity"/>
    <property type="evidence" value="ECO:0007669"/>
    <property type="project" value="UniProtKB-UniRule"/>
</dbReference>
<gene>
    <name evidence="11" type="primary">vacB</name>
    <name evidence="8" type="synonym">rnr</name>
    <name evidence="11" type="ordered locus">wcw_1047</name>
</gene>
<dbReference type="OrthoDB" id="9764149at2"/>
<dbReference type="SUPFAM" id="SSF50249">
    <property type="entry name" value="Nucleic acid-binding proteins"/>
    <property type="match status" value="3"/>
</dbReference>
<organism evidence="11 12">
    <name type="scientific">Waddlia chondrophila (strain ATCC VR-1470 / WSU 86-1044)</name>
    <dbReference type="NCBI Taxonomy" id="716544"/>
    <lineage>
        <taxon>Bacteria</taxon>
        <taxon>Pseudomonadati</taxon>
        <taxon>Chlamydiota</taxon>
        <taxon>Chlamydiia</taxon>
        <taxon>Parachlamydiales</taxon>
        <taxon>Waddliaceae</taxon>
        <taxon>Waddlia</taxon>
    </lineage>
</organism>
<dbReference type="STRING" id="716544.wcw_1047"/>
<keyword evidence="4 8" id="KW-0540">Nuclease</keyword>
<evidence type="ECO:0000256" key="8">
    <source>
        <dbReference type="HAMAP-Rule" id="MF_01895"/>
    </source>
</evidence>
<comment type="function">
    <text evidence="8">3'-5' exoribonuclease that releases 5'-nucleoside monophosphates and is involved in maturation of structured RNAs.</text>
</comment>
<dbReference type="InterPro" id="IPR011129">
    <property type="entry name" value="CSD"/>
</dbReference>
<dbReference type="Pfam" id="PF00773">
    <property type="entry name" value="RNB"/>
    <property type="match status" value="1"/>
</dbReference>
<dbReference type="InterPro" id="IPR050180">
    <property type="entry name" value="RNR_Ribonuclease"/>
</dbReference>
<feature type="domain" description="RNB" evidence="10">
    <location>
        <begin position="259"/>
        <end position="580"/>
    </location>
</feature>
<evidence type="ECO:0000256" key="1">
    <source>
        <dbReference type="ARBA" id="ARBA00001849"/>
    </source>
</evidence>
<dbReference type="HOGENOM" id="CLU_002333_7_3_0"/>
<dbReference type="SMART" id="SM00955">
    <property type="entry name" value="RNB"/>
    <property type="match status" value="1"/>
</dbReference>
<keyword evidence="7 8" id="KW-0694">RNA-binding</keyword>
<feature type="domain" description="Cold-shock" evidence="9">
    <location>
        <begin position="80"/>
        <end position="143"/>
    </location>
</feature>
<evidence type="ECO:0000259" key="10">
    <source>
        <dbReference type="SMART" id="SM00955"/>
    </source>
</evidence>
<evidence type="ECO:0000256" key="4">
    <source>
        <dbReference type="ARBA" id="ARBA00022722"/>
    </source>
</evidence>
<dbReference type="InterPro" id="IPR011805">
    <property type="entry name" value="RNase_R"/>
</dbReference>
<dbReference type="GO" id="GO:0003723">
    <property type="term" value="F:RNA binding"/>
    <property type="evidence" value="ECO:0007669"/>
    <property type="project" value="UniProtKB-UniRule"/>
</dbReference>
<keyword evidence="6 8" id="KW-0269">Exonuclease</keyword>
<dbReference type="Pfam" id="PF08206">
    <property type="entry name" value="OB_RNB"/>
    <property type="match status" value="1"/>
</dbReference>
<dbReference type="Proteomes" id="UP000001505">
    <property type="component" value="Chromosome"/>
</dbReference>
<dbReference type="InterPro" id="IPR001900">
    <property type="entry name" value="RNase_II/R"/>
</dbReference>
<evidence type="ECO:0000313" key="12">
    <source>
        <dbReference type="Proteomes" id="UP000001505"/>
    </source>
</evidence>
<accession>D6YW95</accession>
<dbReference type="InterPro" id="IPR012340">
    <property type="entry name" value="NA-bd_OB-fold"/>
</dbReference>
<dbReference type="EMBL" id="CP001928">
    <property type="protein sequence ID" value="ADI38406.1"/>
    <property type="molecule type" value="Genomic_DNA"/>
</dbReference>
<dbReference type="RefSeq" id="WP_013182120.1">
    <property type="nucleotide sequence ID" value="NC_014225.1"/>
</dbReference>
<evidence type="ECO:0000256" key="7">
    <source>
        <dbReference type="ARBA" id="ARBA00022884"/>
    </source>
</evidence>
<proteinExistence type="inferred from homology"/>
<protein>
    <recommendedName>
        <fullName evidence="8">Ribonuclease R</fullName>
        <shortName evidence="8">RNase R</shortName>
        <ecNumber evidence="8">3.1.13.1</ecNumber>
    </recommendedName>
</protein>
<dbReference type="SMART" id="SM00357">
    <property type="entry name" value="CSP"/>
    <property type="match status" value="1"/>
</dbReference>
<dbReference type="Gene3D" id="2.40.50.140">
    <property type="entry name" value="Nucleic acid-binding proteins"/>
    <property type="match status" value="2"/>
</dbReference>
<dbReference type="NCBIfam" id="TIGR00358">
    <property type="entry name" value="3_prime_RNase"/>
    <property type="match status" value="1"/>
</dbReference>
<evidence type="ECO:0000256" key="5">
    <source>
        <dbReference type="ARBA" id="ARBA00022801"/>
    </source>
</evidence>
<name>D6YW95_WADCW</name>
<comment type="catalytic activity">
    <reaction evidence="1 8">
        <text>Exonucleolytic cleavage in the 3'- to 5'-direction to yield nucleoside 5'-phosphates.</text>
        <dbReference type="EC" id="3.1.13.1"/>
    </reaction>
</comment>
<sequence length="709" mass="81421">MSKRSKNERIYKNLLQVTEQFMSGKNFVPSTRKELMRKLHLPDEHKHVFKEVLRSLCQTNACKFFRGRYHPKKRNVDVVTGTISIHPRGFGFVSLDDPSLYDKDVFIPRHLTENAVDGDRVEVEINPFSHSEKGPEGKVHTVVERGRTHLAGIVHEFSRDGTALAYVPLLGVEHQVSIKSPDEKLHVGERVILEVLQWGDDKKETKTCLSHKIGHISDPSKDVIAAVKEYGLKKEFPEPVKKEAALFGKSVKQSELKDRQDFRSWEIFTIDPTTAKDFDDALSLSKDKTGNYHLGVHIADVSHYVKSDSALEKQARMRCNSTYFPGVCIPMLPPSLSENLCSLKPNVNRLTASVLMTFDSNGSLLNYRIVKGVIKSKKRFTYREAKEVLDGRKKSPFAPTLKLMEELCLLLKKKRYERGSLEFSIPELRVIVDENGTPTGTEFIPYDITHQLVEEFMLKANEVVATHLSKEGLDLTYRVHEEPSEERMNEFVSLANAFGFHLKEAPSPGDLQKFFDEALQTPYGTYLAISYIRRMKLAIYSPANIGHYGLALTHYCHFTSPIRRYVDLVIHRLLFEKPISYSEIEAVAKECSEKERISEKAERNVTLLKKLRLLKQMVDEEPKKEFEVVVTKIRSFGIYFEVDHLMLEGFLHVSELDDDYYRYDERSGRLKGSYTGVAFFAGDRFSVISKEIDLIVLEAKWKFKKKRKK</sequence>
<evidence type="ECO:0000256" key="2">
    <source>
        <dbReference type="ARBA" id="ARBA00004496"/>
    </source>
</evidence>
<dbReference type="eggNOG" id="COG0557">
    <property type="taxonomic scope" value="Bacteria"/>
</dbReference>
<comment type="subcellular location">
    <subcellularLocation>
        <location evidence="2 8">Cytoplasm</location>
    </subcellularLocation>
</comment>
<dbReference type="PANTHER" id="PTHR23355">
    <property type="entry name" value="RIBONUCLEASE"/>
    <property type="match status" value="1"/>
</dbReference>
<dbReference type="AlphaFoldDB" id="D6YW95"/>
<keyword evidence="12" id="KW-1185">Reference proteome</keyword>
<dbReference type="EC" id="3.1.13.1" evidence="8"/>
<reference evidence="11 12" key="1">
    <citation type="journal article" date="2010" name="PLoS ONE">
        <title>The Waddlia genome: a window into chlamydial biology.</title>
        <authorList>
            <person name="Bertelli C."/>
            <person name="Collyn F."/>
            <person name="Croxatto A."/>
            <person name="Ruckert C."/>
            <person name="Polkinghorne A."/>
            <person name="Kebbi-Beghdadi C."/>
            <person name="Goesmann A."/>
            <person name="Vaughan L."/>
            <person name="Greub G."/>
        </authorList>
    </citation>
    <scope>NUCLEOTIDE SEQUENCE [LARGE SCALE GENOMIC DNA]</scope>
    <source>
        <strain evidence="12">ATCC VR-1470 / WSU 86-1044</strain>
    </source>
</reference>
<dbReference type="InterPro" id="IPR004476">
    <property type="entry name" value="RNase_II/RNase_R"/>
</dbReference>
<dbReference type="InterPro" id="IPR013223">
    <property type="entry name" value="RNase_B_OB_dom"/>
</dbReference>
<dbReference type="PANTHER" id="PTHR23355:SF9">
    <property type="entry name" value="DIS3-LIKE EXONUCLEASE 2"/>
    <property type="match status" value="1"/>
</dbReference>